<accession>A0AAW2ZRY0</accession>
<feature type="domain" description="Peptidase M28" evidence="21">
    <location>
        <begin position="255"/>
        <end position="448"/>
    </location>
</feature>
<evidence type="ECO:0000256" key="2">
    <source>
        <dbReference type="ARBA" id="ARBA00004371"/>
    </source>
</evidence>
<evidence type="ECO:0000313" key="23">
    <source>
        <dbReference type="Proteomes" id="UP001431209"/>
    </source>
</evidence>
<name>A0AAW2ZRY0_9EUKA</name>
<evidence type="ECO:0000256" key="11">
    <source>
        <dbReference type="ARBA" id="ARBA00022801"/>
    </source>
</evidence>
<keyword evidence="15" id="KW-0482">Metalloprotease</keyword>
<evidence type="ECO:0000256" key="14">
    <source>
        <dbReference type="ARBA" id="ARBA00023034"/>
    </source>
</evidence>
<keyword evidence="12" id="KW-0256">Endoplasmic reticulum</keyword>
<keyword evidence="16" id="KW-0865">Zymogen</keyword>
<evidence type="ECO:0000256" key="19">
    <source>
        <dbReference type="ARBA" id="ARBA00025833"/>
    </source>
</evidence>
<dbReference type="AlphaFoldDB" id="A0AAW2ZRY0"/>
<dbReference type="GO" id="GO:0006508">
    <property type="term" value="P:proteolysis"/>
    <property type="evidence" value="ECO:0007669"/>
    <property type="project" value="UniProtKB-KW"/>
</dbReference>
<evidence type="ECO:0000256" key="16">
    <source>
        <dbReference type="ARBA" id="ARBA00023145"/>
    </source>
</evidence>
<evidence type="ECO:0000256" key="13">
    <source>
        <dbReference type="ARBA" id="ARBA00022833"/>
    </source>
</evidence>
<sequence length="460" mass="50278">MIAIISVAKIKGTYTSPLQSEVLRIKTSTDLIIKNLVDGEHSGKALEIIEAISYKFGPRLLGSQPLESALTYVSEMMKKDGFENVVLETVPNVTHWVRGEESLKMTQPREAEIVMLGLGGSVATPPEGITAPIILINSFEELEVRKDEVQGKIVLYNYNSTFTSYGQLSKYRTRGASQASKFGAVASLVRSLASFSMRTPHTGVMYYEKSVTKIPGAAVSVEDADMITWLIKHGENVVVTLKMNCQDLSPAISHNVYGDIVGSKYPDEIIVVGGHMDSWDVGTGANDDLGGAIVCYQAIKTIVQLGLKPLRTLRFIGWTGEEWGSAGATQYRLNHLDQLKNHVFAFESDSGVFSPSGISLATRSNSTTNVVSMIVNVLCKDLNTTIIRSVGCESIGQDTKELCAEGITTAHPITESHKYMWYHHSHADTPYSMNNGDLDKMTAMISAIIYAVANLENRLN</sequence>
<dbReference type="GO" id="GO:0005764">
    <property type="term" value="C:lysosome"/>
    <property type="evidence" value="ECO:0007669"/>
    <property type="project" value="UniProtKB-SubCell"/>
</dbReference>
<evidence type="ECO:0000256" key="20">
    <source>
        <dbReference type="ARBA" id="ARBA00033328"/>
    </source>
</evidence>
<keyword evidence="7" id="KW-0121">Carboxypeptidase</keyword>
<dbReference type="SUPFAM" id="SSF53187">
    <property type="entry name" value="Zn-dependent exopeptidases"/>
    <property type="match status" value="1"/>
</dbReference>
<evidence type="ECO:0000256" key="4">
    <source>
        <dbReference type="ARBA" id="ARBA00004613"/>
    </source>
</evidence>
<evidence type="ECO:0000256" key="1">
    <source>
        <dbReference type="ARBA" id="ARBA00004240"/>
    </source>
</evidence>
<keyword evidence="14" id="KW-0333">Golgi apparatus</keyword>
<dbReference type="EMBL" id="JAOPGA020001877">
    <property type="protein sequence ID" value="KAL0491862.1"/>
    <property type="molecule type" value="Genomic_DNA"/>
</dbReference>
<evidence type="ECO:0000256" key="15">
    <source>
        <dbReference type="ARBA" id="ARBA00023049"/>
    </source>
</evidence>
<dbReference type="Proteomes" id="UP001431209">
    <property type="component" value="Unassembled WGS sequence"/>
</dbReference>
<keyword evidence="6" id="KW-0964">Secreted</keyword>
<evidence type="ECO:0000256" key="9">
    <source>
        <dbReference type="ARBA" id="ARBA00022723"/>
    </source>
</evidence>
<comment type="subcellular location">
    <subcellularLocation>
        <location evidence="1">Endoplasmic reticulum</location>
    </subcellularLocation>
    <subcellularLocation>
        <location evidence="3">Golgi apparatus</location>
    </subcellularLocation>
    <subcellularLocation>
        <location evidence="2">Lysosome</location>
    </subcellularLocation>
    <subcellularLocation>
        <location evidence="4">Secreted</location>
    </subcellularLocation>
</comment>
<dbReference type="Gene3D" id="3.40.630.10">
    <property type="entry name" value="Zn peptidases"/>
    <property type="match status" value="1"/>
</dbReference>
<keyword evidence="23" id="KW-1185">Reference proteome</keyword>
<evidence type="ECO:0000259" key="21">
    <source>
        <dbReference type="Pfam" id="PF04389"/>
    </source>
</evidence>
<dbReference type="GO" id="GO:0043171">
    <property type="term" value="P:peptide catabolic process"/>
    <property type="evidence" value="ECO:0007669"/>
    <property type="project" value="TreeGrafter"/>
</dbReference>
<dbReference type="InterPro" id="IPR007484">
    <property type="entry name" value="Peptidase_M28"/>
</dbReference>
<dbReference type="FunFam" id="3.50.30.30:FF:000009">
    <property type="entry name" value="Carboxypeptidase Q"/>
    <property type="match status" value="1"/>
</dbReference>
<evidence type="ECO:0000256" key="18">
    <source>
        <dbReference type="ARBA" id="ARBA00023228"/>
    </source>
</evidence>
<dbReference type="GO" id="GO:0005615">
    <property type="term" value="C:extracellular space"/>
    <property type="evidence" value="ECO:0007669"/>
    <property type="project" value="TreeGrafter"/>
</dbReference>
<keyword evidence="17" id="KW-0325">Glycoprotein</keyword>
<organism evidence="22 23">
    <name type="scientific">Acrasis kona</name>
    <dbReference type="NCBI Taxonomy" id="1008807"/>
    <lineage>
        <taxon>Eukaryota</taxon>
        <taxon>Discoba</taxon>
        <taxon>Heterolobosea</taxon>
        <taxon>Tetramitia</taxon>
        <taxon>Eutetramitia</taxon>
        <taxon>Acrasidae</taxon>
        <taxon>Acrasis</taxon>
    </lineage>
</organism>
<dbReference type="Pfam" id="PF04389">
    <property type="entry name" value="Peptidase_M28"/>
    <property type="match status" value="1"/>
</dbReference>
<proteinExistence type="predicted"/>
<gene>
    <name evidence="22" type="ORF">AKO1_010258</name>
</gene>
<dbReference type="GO" id="GO:0046872">
    <property type="term" value="F:metal ion binding"/>
    <property type="evidence" value="ECO:0007669"/>
    <property type="project" value="UniProtKB-KW"/>
</dbReference>
<dbReference type="InterPro" id="IPR039866">
    <property type="entry name" value="CPQ"/>
</dbReference>
<evidence type="ECO:0000256" key="17">
    <source>
        <dbReference type="ARBA" id="ARBA00023180"/>
    </source>
</evidence>
<keyword evidence="11" id="KW-0378">Hydrolase</keyword>
<evidence type="ECO:0000256" key="5">
    <source>
        <dbReference type="ARBA" id="ARBA00014116"/>
    </source>
</evidence>
<evidence type="ECO:0000256" key="7">
    <source>
        <dbReference type="ARBA" id="ARBA00022645"/>
    </source>
</evidence>
<dbReference type="GO" id="GO:0005783">
    <property type="term" value="C:endoplasmic reticulum"/>
    <property type="evidence" value="ECO:0007669"/>
    <property type="project" value="UniProtKB-SubCell"/>
</dbReference>
<reference evidence="22 23" key="1">
    <citation type="submission" date="2024-03" db="EMBL/GenBank/DDBJ databases">
        <title>The Acrasis kona genome and developmental transcriptomes reveal deep origins of eukaryotic multicellular pathways.</title>
        <authorList>
            <person name="Sheikh S."/>
            <person name="Fu C.-J."/>
            <person name="Brown M.W."/>
            <person name="Baldauf S.L."/>
        </authorList>
    </citation>
    <scope>NUCLEOTIDE SEQUENCE [LARGE SCALE GENOMIC DNA]</scope>
    <source>
        <strain evidence="22 23">ATCC MYA-3509</strain>
    </source>
</reference>
<evidence type="ECO:0000313" key="22">
    <source>
        <dbReference type="EMBL" id="KAL0491862.1"/>
    </source>
</evidence>
<keyword evidence="9" id="KW-0479">Metal-binding</keyword>
<keyword evidence="8" id="KW-0645">Protease</keyword>
<evidence type="ECO:0000256" key="8">
    <source>
        <dbReference type="ARBA" id="ARBA00022670"/>
    </source>
</evidence>
<evidence type="ECO:0000256" key="10">
    <source>
        <dbReference type="ARBA" id="ARBA00022729"/>
    </source>
</evidence>
<comment type="subunit">
    <text evidence="19">Homodimer. The monomeric form is inactive while the homodimer is active.</text>
</comment>
<dbReference type="PANTHER" id="PTHR12053">
    <property type="entry name" value="PROTEASE FAMILY M28 PLASMA GLUTAMATE CARBOXYPEPTIDASE-RELATED"/>
    <property type="match status" value="1"/>
</dbReference>
<evidence type="ECO:0000256" key="3">
    <source>
        <dbReference type="ARBA" id="ARBA00004555"/>
    </source>
</evidence>
<dbReference type="GO" id="GO:0004180">
    <property type="term" value="F:carboxypeptidase activity"/>
    <property type="evidence" value="ECO:0007669"/>
    <property type="project" value="UniProtKB-KW"/>
</dbReference>
<dbReference type="GO" id="GO:0005794">
    <property type="term" value="C:Golgi apparatus"/>
    <property type="evidence" value="ECO:0007669"/>
    <property type="project" value="UniProtKB-SubCell"/>
</dbReference>
<dbReference type="GO" id="GO:0070573">
    <property type="term" value="F:metallodipeptidase activity"/>
    <property type="evidence" value="ECO:0007669"/>
    <property type="project" value="InterPro"/>
</dbReference>
<keyword evidence="10" id="KW-0732">Signal</keyword>
<dbReference type="PANTHER" id="PTHR12053:SF3">
    <property type="entry name" value="CARBOXYPEPTIDASE Q"/>
    <property type="match status" value="1"/>
</dbReference>
<keyword evidence="13" id="KW-0862">Zinc</keyword>
<protein>
    <recommendedName>
        <fullName evidence="5">Carboxypeptidase Q</fullName>
    </recommendedName>
    <alternativeName>
        <fullName evidence="20">Plasma glutamate carboxypeptidase</fullName>
    </alternativeName>
</protein>
<comment type="caution">
    <text evidence="22">The sequence shown here is derived from an EMBL/GenBank/DDBJ whole genome shotgun (WGS) entry which is preliminary data.</text>
</comment>
<evidence type="ECO:0000256" key="6">
    <source>
        <dbReference type="ARBA" id="ARBA00022525"/>
    </source>
</evidence>
<dbReference type="Gene3D" id="3.50.30.30">
    <property type="match status" value="1"/>
</dbReference>
<keyword evidence="18" id="KW-0458">Lysosome</keyword>
<evidence type="ECO:0000256" key="12">
    <source>
        <dbReference type="ARBA" id="ARBA00022824"/>
    </source>
</evidence>